<dbReference type="InterPro" id="IPR044417">
    <property type="entry name" value="PRDM7_9_PR-SET"/>
</dbReference>
<evidence type="ECO:0000259" key="17">
    <source>
        <dbReference type="PROSITE" id="PS50280"/>
    </source>
</evidence>
<dbReference type="GO" id="GO:0032259">
    <property type="term" value="P:methylation"/>
    <property type="evidence" value="ECO:0007669"/>
    <property type="project" value="UniProtKB-KW"/>
</dbReference>
<feature type="domain" description="SET" evidence="17">
    <location>
        <begin position="124"/>
        <end position="238"/>
    </location>
</feature>
<dbReference type="PANTHER" id="PTHR24404">
    <property type="entry name" value="ZINC FINGER PROTEIN"/>
    <property type="match status" value="1"/>
</dbReference>
<dbReference type="Pfam" id="PF00096">
    <property type="entry name" value="zf-C2H2"/>
    <property type="match status" value="10"/>
</dbReference>
<dbReference type="PROSITE" id="PS00028">
    <property type="entry name" value="ZINC_FINGER_C2H2_1"/>
    <property type="match status" value="10"/>
</dbReference>
<keyword evidence="8 14" id="KW-0863">Zinc-finger</keyword>
<dbReference type="InterPro" id="IPR013087">
    <property type="entry name" value="Znf_C2H2_type"/>
</dbReference>
<feature type="domain" description="C2H2-type" evidence="16">
    <location>
        <begin position="456"/>
        <end position="483"/>
    </location>
</feature>
<dbReference type="SMART" id="SM00355">
    <property type="entry name" value="ZnF_C2H2"/>
    <property type="match status" value="11"/>
</dbReference>
<dbReference type="Gene3D" id="3.30.160.60">
    <property type="entry name" value="Classic Zinc Finger"/>
    <property type="match status" value="10"/>
</dbReference>
<dbReference type="GO" id="GO:0008270">
    <property type="term" value="F:zinc ion binding"/>
    <property type="evidence" value="ECO:0007669"/>
    <property type="project" value="UniProtKB-KW"/>
</dbReference>
<keyword evidence="7" id="KW-0677">Repeat</keyword>
<keyword evidence="9" id="KW-0862">Zinc</keyword>
<dbReference type="CDD" id="cd19193">
    <property type="entry name" value="PR-SET_PRDM7_9"/>
    <property type="match status" value="1"/>
</dbReference>
<evidence type="ECO:0000256" key="12">
    <source>
        <dbReference type="ARBA" id="ARBA00023163"/>
    </source>
</evidence>
<evidence type="ECO:0000313" key="19">
    <source>
        <dbReference type="Proteomes" id="UP000606274"/>
    </source>
</evidence>
<evidence type="ECO:0000256" key="4">
    <source>
        <dbReference type="ARBA" id="ARBA00022679"/>
    </source>
</evidence>
<dbReference type="FunFam" id="3.30.160.60:FF:002343">
    <property type="entry name" value="Zinc finger protein 33A"/>
    <property type="match status" value="6"/>
</dbReference>
<dbReference type="FunFam" id="3.30.160.60:FF:002005">
    <property type="entry name" value="Zinc finger protein 200"/>
    <property type="match status" value="1"/>
</dbReference>
<feature type="domain" description="C2H2-type" evidence="16">
    <location>
        <begin position="540"/>
        <end position="567"/>
    </location>
</feature>
<dbReference type="GO" id="GO:0000978">
    <property type="term" value="F:RNA polymerase II cis-regulatory region sequence-specific DNA binding"/>
    <property type="evidence" value="ECO:0007669"/>
    <property type="project" value="TreeGrafter"/>
</dbReference>
<dbReference type="AlphaFoldDB" id="A0A8T0BWW2"/>
<feature type="domain" description="C2H2-type" evidence="16">
    <location>
        <begin position="512"/>
        <end position="539"/>
    </location>
</feature>
<evidence type="ECO:0000256" key="3">
    <source>
        <dbReference type="ARBA" id="ARBA00022603"/>
    </source>
</evidence>
<gene>
    <name evidence="18" type="ORF">HF521_016817</name>
</gene>
<keyword evidence="3" id="KW-0489">Methyltransferase</keyword>
<evidence type="ECO:0000256" key="10">
    <source>
        <dbReference type="ARBA" id="ARBA00023015"/>
    </source>
</evidence>
<comment type="similarity">
    <text evidence="2">Belongs to the krueppel C2H2-type zinc-finger protein family.</text>
</comment>
<feature type="domain" description="C2H2-type" evidence="16">
    <location>
        <begin position="344"/>
        <end position="371"/>
    </location>
</feature>
<keyword evidence="12" id="KW-0804">Transcription</keyword>
<keyword evidence="19" id="KW-1185">Reference proteome</keyword>
<feature type="domain" description="C2H2-type" evidence="16">
    <location>
        <begin position="428"/>
        <end position="455"/>
    </location>
</feature>
<dbReference type="PANTHER" id="PTHR24404:SF111">
    <property type="entry name" value="GASTRULA ZINC FINGER PROTEIN XLCGF49.1-LIKE-RELATED"/>
    <property type="match status" value="1"/>
</dbReference>
<evidence type="ECO:0000256" key="5">
    <source>
        <dbReference type="ARBA" id="ARBA00022691"/>
    </source>
</evidence>
<dbReference type="GO" id="GO:0003700">
    <property type="term" value="F:DNA-binding transcription factor activity"/>
    <property type="evidence" value="ECO:0007669"/>
    <property type="project" value="TreeGrafter"/>
</dbReference>
<dbReference type="EMBL" id="JABFDY010000003">
    <property type="protein sequence ID" value="KAF7709967.1"/>
    <property type="molecule type" value="Genomic_DNA"/>
</dbReference>
<keyword evidence="11" id="KW-0238">DNA-binding</keyword>
<feature type="region of interest" description="Disordered" evidence="15">
    <location>
        <begin position="1"/>
        <end position="35"/>
    </location>
</feature>
<dbReference type="FunFam" id="3.30.160.60:FF:000224">
    <property type="entry name" value="Zinc finger protein 329"/>
    <property type="match status" value="1"/>
</dbReference>
<proteinExistence type="inferred from homology"/>
<feature type="domain" description="C2H2-type" evidence="16">
    <location>
        <begin position="316"/>
        <end position="343"/>
    </location>
</feature>
<dbReference type="InterPro" id="IPR050589">
    <property type="entry name" value="Ikaros_C2H2-ZF"/>
</dbReference>
<evidence type="ECO:0000256" key="1">
    <source>
        <dbReference type="ARBA" id="ARBA00004123"/>
    </source>
</evidence>
<dbReference type="InterPro" id="IPR036236">
    <property type="entry name" value="Znf_C2H2_sf"/>
</dbReference>
<evidence type="ECO:0000256" key="8">
    <source>
        <dbReference type="ARBA" id="ARBA00022771"/>
    </source>
</evidence>
<name>A0A8T0BWW2_SILME</name>
<evidence type="ECO:0000256" key="2">
    <source>
        <dbReference type="ARBA" id="ARBA00006991"/>
    </source>
</evidence>
<dbReference type="PROSITE" id="PS50280">
    <property type="entry name" value="SET"/>
    <property type="match status" value="1"/>
</dbReference>
<dbReference type="Gene3D" id="2.170.270.10">
    <property type="entry name" value="SET domain"/>
    <property type="match status" value="1"/>
</dbReference>
<dbReference type="GO" id="GO:0042054">
    <property type="term" value="F:histone methyltransferase activity"/>
    <property type="evidence" value="ECO:0007669"/>
    <property type="project" value="InterPro"/>
</dbReference>
<dbReference type="GO" id="GO:0005634">
    <property type="term" value="C:nucleus"/>
    <property type="evidence" value="ECO:0007669"/>
    <property type="project" value="UniProtKB-SubCell"/>
</dbReference>
<dbReference type="FunFam" id="3.30.160.60:FF:002254">
    <property type="entry name" value="Zinc finger protein 540"/>
    <property type="match status" value="1"/>
</dbReference>
<dbReference type="PROSITE" id="PS50157">
    <property type="entry name" value="ZINC_FINGER_C2H2_2"/>
    <property type="match status" value="11"/>
</dbReference>
<evidence type="ECO:0000259" key="16">
    <source>
        <dbReference type="PROSITE" id="PS50157"/>
    </source>
</evidence>
<evidence type="ECO:0000256" key="13">
    <source>
        <dbReference type="ARBA" id="ARBA00023242"/>
    </source>
</evidence>
<evidence type="ECO:0000256" key="14">
    <source>
        <dbReference type="PROSITE-ProRule" id="PRU00042"/>
    </source>
</evidence>
<feature type="domain" description="C2H2-type" evidence="16">
    <location>
        <begin position="400"/>
        <end position="427"/>
    </location>
</feature>
<protein>
    <submittedName>
        <fullName evidence="18">Uncharacterized protein</fullName>
    </submittedName>
</protein>
<dbReference type="FunFam" id="3.30.160.60:FF:000358">
    <property type="entry name" value="zinc finger protein 24"/>
    <property type="match status" value="1"/>
</dbReference>
<evidence type="ECO:0000256" key="6">
    <source>
        <dbReference type="ARBA" id="ARBA00022723"/>
    </source>
</evidence>
<keyword evidence="5" id="KW-0949">S-adenosyl-L-methionine</keyword>
<comment type="subcellular location">
    <subcellularLocation>
        <location evidence="1">Nucleus</location>
    </subcellularLocation>
</comment>
<dbReference type="InterPro" id="IPR001214">
    <property type="entry name" value="SET_dom"/>
</dbReference>
<organism evidence="18 19">
    <name type="scientific">Silurus meridionalis</name>
    <name type="common">Southern catfish</name>
    <name type="synonym">Silurus soldatovi meridionalis</name>
    <dbReference type="NCBI Taxonomy" id="175797"/>
    <lineage>
        <taxon>Eukaryota</taxon>
        <taxon>Metazoa</taxon>
        <taxon>Chordata</taxon>
        <taxon>Craniata</taxon>
        <taxon>Vertebrata</taxon>
        <taxon>Euteleostomi</taxon>
        <taxon>Actinopterygii</taxon>
        <taxon>Neopterygii</taxon>
        <taxon>Teleostei</taxon>
        <taxon>Ostariophysi</taxon>
        <taxon>Siluriformes</taxon>
        <taxon>Siluridae</taxon>
        <taxon>Silurus</taxon>
    </lineage>
</organism>
<evidence type="ECO:0000256" key="11">
    <source>
        <dbReference type="ARBA" id="ARBA00023125"/>
    </source>
</evidence>
<keyword evidence="13" id="KW-0539">Nucleus</keyword>
<feature type="domain" description="C2H2-type" evidence="16">
    <location>
        <begin position="288"/>
        <end position="315"/>
    </location>
</feature>
<evidence type="ECO:0000256" key="9">
    <source>
        <dbReference type="ARBA" id="ARBA00022833"/>
    </source>
</evidence>
<feature type="domain" description="C2H2-type" evidence="16">
    <location>
        <begin position="568"/>
        <end position="591"/>
    </location>
</feature>
<feature type="domain" description="C2H2-type" evidence="16">
    <location>
        <begin position="484"/>
        <end position="511"/>
    </location>
</feature>
<dbReference type="Proteomes" id="UP000606274">
    <property type="component" value="Unassembled WGS sequence"/>
</dbReference>
<dbReference type="GO" id="GO:0006357">
    <property type="term" value="P:regulation of transcription by RNA polymerase II"/>
    <property type="evidence" value="ECO:0007669"/>
    <property type="project" value="TreeGrafter"/>
</dbReference>
<evidence type="ECO:0000313" key="18">
    <source>
        <dbReference type="EMBL" id="KAF7709967.1"/>
    </source>
</evidence>
<keyword evidence="6" id="KW-0479">Metal-binding</keyword>
<comment type="caution">
    <text evidence="18">The sequence shown here is derived from an EMBL/GenBank/DDBJ whole genome shotgun (WGS) entry which is preliminary data.</text>
</comment>
<keyword evidence="10" id="KW-0805">Transcription regulation</keyword>
<evidence type="ECO:0000256" key="7">
    <source>
        <dbReference type="ARBA" id="ARBA00022737"/>
    </source>
</evidence>
<dbReference type="InterPro" id="IPR046341">
    <property type="entry name" value="SET_dom_sf"/>
</dbReference>
<accession>A0A8T0BWW2</accession>
<sequence length="591" mass="67438">MMISAGDRQQSSRMFQLPDAVSSQLDEDVKTETSDEGTFKVSEACVKKEEMLELNIYSHEDDLDNTPEVISIKEEDPVHKDFLYCDVCRSFFFNKCEVHGPALFIPDTPVPMGIADRATHTLPPGLEIGKSGLPDAGLGVFNKGDTVPVGAHFGPYQGELVDQEEALSSGYSWLMFRSRQCEGLMDAEREMCANWMGYVNCAQTEEEGNLVVFPYQGGILYRCCRPINTGQELLVWDREEPPKDLTPYFDDFWNQNCYLNELNNNLSPTSAGSPSSDTLYDDIQKEVLHCTECGKTSPRQDFLQTHRCSHTVEKPHHCLQCGKSFTQQGTLRKHQRVHTGEKPYQCSLCGRSFNQKGSLLIHQRVHTGEKPYQCSQCGKSFPNQSNLRKHQRIHTEEKAYPCSQCGKRFTQQSTLLVHQRIHTGDKPYQCSQCGKSFLDQSNLQKHQRVHTGEKPCHCSLCGKSFTQQSTLRKHQRLHTGEKPYHCSQCGKSFAQQSDLHRHERIHTGDKPYFCSHCGKSFTQQSNLQLHQRIHIGEKPFKCSQCGKSFTQQNHLQLHQRIHTGEKPYQCSQCGKSFTQQNNLQRHQRIHT</sequence>
<evidence type="ECO:0000256" key="15">
    <source>
        <dbReference type="SAM" id="MobiDB-lite"/>
    </source>
</evidence>
<feature type="domain" description="C2H2-type" evidence="16">
    <location>
        <begin position="372"/>
        <end position="399"/>
    </location>
</feature>
<reference evidence="18" key="1">
    <citation type="submission" date="2020-08" db="EMBL/GenBank/DDBJ databases">
        <title>Chromosome-level assembly of Southern catfish (Silurus meridionalis) provides insights into visual adaptation to the nocturnal and benthic lifestyles.</title>
        <authorList>
            <person name="Zhang Y."/>
            <person name="Wang D."/>
            <person name="Peng Z."/>
        </authorList>
    </citation>
    <scope>NUCLEOTIDE SEQUENCE</scope>
    <source>
        <strain evidence="18">SWU-2019-XX</strain>
        <tissue evidence="18">Muscle</tissue>
    </source>
</reference>
<dbReference type="SUPFAM" id="SSF57667">
    <property type="entry name" value="beta-beta-alpha zinc fingers"/>
    <property type="match status" value="6"/>
</dbReference>
<keyword evidence="4" id="KW-0808">Transferase</keyword>
<dbReference type="Pfam" id="PF21549">
    <property type="entry name" value="PRDM2_PR"/>
    <property type="match status" value="1"/>
</dbReference>